<gene>
    <name evidence="2" type="ORF">DTER00134_LOCUS2475</name>
</gene>
<dbReference type="SUPFAM" id="SSF55073">
    <property type="entry name" value="Nucleotide cyclase"/>
    <property type="match status" value="1"/>
</dbReference>
<accession>A0A7S3QMH0</accession>
<organism evidence="2">
    <name type="scientific">Dunaliella tertiolecta</name>
    <name type="common">Green alga</name>
    <dbReference type="NCBI Taxonomy" id="3047"/>
    <lineage>
        <taxon>Eukaryota</taxon>
        <taxon>Viridiplantae</taxon>
        <taxon>Chlorophyta</taxon>
        <taxon>core chlorophytes</taxon>
        <taxon>Chlorophyceae</taxon>
        <taxon>CS clade</taxon>
        <taxon>Chlamydomonadales</taxon>
        <taxon>Dunaliellaceae</taxon>
        <taxon>Dunaliella</taxon>
    </lineage>
</organism>
<feature type="region of interest" description="Disordered" evidence="1">
    <location>
        <begin position="107"/>
        <end position="150"/>
    </location>
</feature>
<feature type="region of interest" description="Disordered" evidence="1">
    <location>
        <begin position="280"/>
        <end position="327"/>
    </location>
</feature>
<dbReference type="EMBL" id="HBIP01005014">
    <property type="protein sequence ID" value="CAE0487429.1"/>
    <property type="molecule type" value="Transcribed_RNA"/>
</dbReference>
<protein>
    <recommendedName>
        <fullName evidence="3">Guanylate cyclase domain-containing protein</fullName>
    </recommendedName>
</protein>
<evidence type="ECO:0008006" key="3">
    <source>
        <dbReference type="Google" id="ProtNLM"/>
    </source>
</evidence>
<sequence length="327" mass="36066">MAQAWPKAVLKDIFRERRDWRGNLIFRGPRLKIGISQGRPDSIQPDHLGRADYHGDCVNSAARFMEGAAQGGMIVCEQDVAVKAAEAWAAMRTLELDPAVRENIVIDGERRRTPRPSSFAKLRKQHTSVDGRPRDASPSSPGTILPPWQGVGDRLTQRRLSLDQHSSSHSEPLYLCSQQPPSPSQTSVMGDLERGGSSTNQQCLSKVHVYWMGLFCFKGMSHVRRMVYVLQERLASRATGYTPKSLNTAVAQLVSHFQPEGPNVTSYLVPLPVVDVALGPREPRRRPTSVRFELEGSQIPDDASSIQGDSCSSWKGASSSAEIVPMP</sequence>
<evidence type="ECO:0000256" key="1">
    <source>
        <dbReference type="SAM" id="MobiDB-lite"/>
    </source>
</evidence>
<feature type="region of interest" description="Disordered" evidence="1">
    <location>
        <begin position="167"/>
        <end position="194"/>
    </location>
</feature>
<feature type="compositionally biased region" description="Low complexity" evidence="1">
    <location>
        <begin position="310"/>
        <end position="320"/>
    </location>
</feature>
<dbReference type="InterPro" id="IPR029787">
    <property type="entry name" value="Nucleotide_cyclase"/>
</dbReference>
<dbReference type="Gene3D" id="3.30.70.1230">
    <property type="entry name" value="Nucleotide cyclase"/>
    <property type="match status" value="1"/>
</dbReference>
<evidence type="ECO:0000313" key="2">
    <source>
        <dbReference type="EMBL" id="CAE0487429.1"/>
    </source>
</evidence>
<reference evidence="2" key="1">
    <citation type="submission" date="2021-01" db="EMBL/GenBank/DDBJ databases">
        <authorList>
            <person name="Corre E."/>
            <person name="Pelletier E."/>
            <person name="Niang G."/>
            <person name="Scheremetjew M."/>
            <person name="Finn R."/>
            <person name="Kale V."/>
            <person name="Holt S."/>
            <person name="Cochrane G."/>
            <person name="Meng A."/>
            <person name="Brown T."/>
            <person name="Cohen L."/>
        </authorList>
    </citation>
    <scope>NUCLEOTIDE SEQUENCE</scope>
    <source>
        <strain evidence="2">CCMP1320</strain>
    </source>
</reference>
<proteinExistence type="predicted"/>
<name>A0A7S3QMH0_DUNTE</name>
<dbReference type="AlphaFoldDB" id="A0A7S3QMH0"/>